<name>A0A4S8KN68_DENBC</name>
<reference evidence="1 2" key="1">
    <citation type="journal article" date="2019" name="Nat. Ecol. Evol.">
        <title>Megaphylogeny resolves global patterns of mushroom evolution.</title>
        <authorList>
            <person name="Varga T."/>
            <person name="Krizsan K."/>
            <person name="Foldi C."/>
            <person name="Dima B."/>
            <person name="Sanchez-Garcia M."/>
            <person name="Sanchez-Ramirez S."/>
            <person name="Szollosi G.J."/>
            <person name="Szarkandi J.G."/>
            <person name="Papp V."/>
            <person name="Albert L."/>
            <person name="Andreopoulos W."/>
            <person name="Angelini C."/>
            <person name="Antonin V."/>
            <person name="Barry K.W."/>
            <person name="Bougher N.L."/>
            <person name="Buchanan P."/>
            <person name="Buyck B."/>
            <person name="Bense V."/>
            <person name="Catcheside P."/>
            <person name="Chovatia M."/>
            <person name="Cooper J."/>
            <person name="Damon W."/>
            <person name="Desjardin D."/>
            <person name="Finy P."/>
            <person name="Geml J."/>
            <person name="Haridas S."/>
            <person name="Hughes K."/>
            <person name="Justo A."/>
            <person name="Karasinski D."/>
            <person name="Kautmanova I."/>
            <person name="Kiss B."/>
            <person name="Kocsube S."/>
            <person name="Kotiranta H."/>
            <person name="LaButti K.M."/>
            <person name="Lechner B.E."/>
            <person name="Liimatainen K."/>
            <person name="Lipzen A."/>
            <person name="Lukacs Z."/>
            <person name="Mihaltcheva S."/>
            <person name="Morgado L.N."/>
            <person name="Niskanen T."/>
            <person name="Noordeloos M.E."/>
            <person name="Ohm R.A."/>
            <person name="Ortiz-Santana B."/>
            <person name="Ovrebo C."/>
            <person name="Racz N."/>
            <person name="Riley R."/>
            <person name="Savchenko A."/>
            <person name="Shiryaev A."/>
            <person name="Soop K."/>
            <person name="Spirin V."/>
            <person name="Szebenyi C."/>
            <person name="Tomsovsky M."/>
            <person name="Tulloss R.E."/>
            <person name="Uehling J."/>
            <person name="Grigoriev I.V."/>
            <person name="Vagvolgyi C."/>
            <person name="Papp T."/>
            <person name="Martin F.M."/>
            <person name="Miettinen O."/>
            <person name="Hibbett D.S."/>
            <person name="Nagy L.G."/>
        </authorList>
    </citation>
    <scope>NUCLEOTIDE SEQUENCE [LARGE SCALE GENOMIC DNA]</scope>
    <source>
        <strain evidence="1 2">CBS 962.96</strain>
    </source>
</reference>
<dbReference type="Proteomes" id="UP000297245">
    <property type="component" value="Unassembled WGS sequence"/>
</dbReference>
<sequence length="225" mass="26364">MNSLHLFASQQTPRFLILEVLKTKKYGPTNREKMRKRPWSLPVWKNLKNWYGLTSMMRIRNEIQVNGEDGMIFNVDGTIPEYLKSNLLESLNLALRGYSSEDQLTERDTTDNPAFTALHFSYHSKYGTNGASAPKDVHPYKMKNKHTKKTNHSQFLTRESNDMRDHPEHYRRICDALEPVLRWIVDKKLRSHPDLFSDIELEVDIFPLQDTNPVRPFSSFVLNLN</sequence>
<feature type="non-terminal residue" evidence="1">
    <location>
        <position position="225"/>
    </location>
</feature>
<accession>A0A4S8KN68</accession>
<evidence type="ECO:0000313" key="1">
    <source>
        <dbReference type="EMBL" id="THU77094.1"/>
    </source>
</evidence>
<gene>
    <name evidence="1" type="ORF">K435DRAFT_812765</name>
</gene>
<proteinExistence type="predicted"/>
<protein>
    <submittedName>
        <fullName evidence="1">Uncharacterized protein</fullName>
    </submittedName>
</protein>
<dbReference type="AlphaFoldDB" id="A0A4S8KN68"/>
<dbReference type="OrthoDB" id="2535938at2759"/>
<evidence type="ECO:0000313" key="2">
    <source>
        <dbReference type="Proteomes" id="UP000297245"/>
    </source>
</evidence>
<organism evidence="1 2">
    <name type="scientific">Dendrothele bispora (strain CBS 962.96)</name>
    <dbReference type="NCBI Taxonomy" id="1314807"/>
    <lineage>
        <taxon>Eukaryota</taxon>
        <taxon>Fungi</taxon>
        <taxon>Dikarya</taxon>
        <taxon>Basidiomycota</taxon>
        <taxon>Agaricomycotina</taxon>
        <taxon>Agaricomycetes</taxon>
        <taxon>Agaricomycetidae</taxon>
        <taxon>Agaricales</taxon>
        <taxon>Agaricales incertae sedis</taxon>
        <taxon>Dendrothele</taxon>
    </lineage>
</organism>
<dbReference type="EMBL" id="ML180562">
    <property type="protein sequence ID" value="THU77094.1"/>
    <property type="molecule type" value="Genomic_DNA"/>
</dbReference>
<keyword evidence="2" id="KW-1185">Reference proteome</keyword>